<dbReference type="EMBL" id="JBHRZI010000029">
    <property type="protein sequence ID" value="MFC3896492.1"/>
    <property type="molecule type" value="Genomic_DNA"/>
</dbReference>
<reference evidence="2" key="1">
    <citation type="journal article" date="2019" name="Int. J. Syst. Evol. Microbiol.">
        <title>The Global Catalogue of Microorganisms (GCM) 10K type strain sequencing project: providing services to taxonomists for standard genome sequencing and annotation.</title>
        <authorList>
            <consortium name="The Broad Institute Genomics Platform"/>
            <consortium name="The Broad Institute Genome Sequencing Center for Infectious Disease"/>
            <person name="Wu L."/>
            <person name="Ma J."/>
        </authorList>
    </citation>
    <scope>NUCLEOTIDE SEQUENCE [LARGE SCALE GENOMIC DNA]</scope>
    <source>
        <strain evidence="2">CGMCC 4.7405</strain>
    </source>
</reference>
<dbReference type="InterPro" id="IPR013493">
    <property type="entry name" value="CHP02677"/>
</dbReference>
<name>A0ABV8C379_9PSEU</name>
<dbReference type="RefSeq" id="WP_382378027.1">
    <property type="nucleotide sequence ID" value="NZ_JBHRZI010000029.1"/>
</dbReference>
<evidence type="ECO:0000313" key="1">
    <source>
        <dbReference type="EMBL" id="MFC3896492.1"/>
    </source>
</evidence>
<keyword evidence="2" id="KW-1185">Reference proteome</keyword>
<organism evidence="1 2">
    <name type="scientific">Lentzea rhizosphaerae</name>
    <dbReference type="NCBI Taxonomy" id="2041025"/>
    <lineage>
        <taxon>Bacteria</taxon>
        <taxon>Bacillati</taxon>
        <taxon>Actinomycetota</taxon>
        <taxon>Actinomycetes</taxon>
        <taxon>Pseudonocardiales</taxon>
        <taxon>Pseudonocardiaceae</taxon>
        <taxon>Lentzea</taxon>
    </lineage>
</organism>
<proteinExistence type="predicted"/>
<evidence type="ECO:0000313" key="2">
    <source>
        <dbReference type="Proteomes" id="UP001595690"/>
    </source>
</evidence>
<dbReference type="Proteomes" id="UP001595690">
    <property type="component" value="Unassembled WGS sequence"/>
</dbReference>
<protein>
    <submittedName>
        <fullName evidence="1">TIGR02677 family protein</fullName>
    </submittedName>
</protein>
<dbReference type="Pfam" id="PF09660">
    <property type="entry name" value="DUF2397"/>
    <property type="match status" value="1"/>
</dbReference>
<dbReference type="NCBIfam" id="TIGR02677">
    <property type="entry name" value="TIGR02677 family protein"/>
    <property type="match status" value="1"/>
</dbReference>
<sequence>MPDYQPFAHLTAPNVDLYRAVMGEFVRAKRRFVVHLRPEDLELEADLAAVTDALGRLKDWGNLRADPDTSRVTTVEDFHRARFLYQLTPAGEAAEQALQTFDEALGRRGALQAVALTDIVTQLRALLELARHEAPDPAKVHLLLHGLVGRFSDLADNAQAFMGSLQRSIDLHDVDVDAFRAYKDQLIDYLERFIKDLVTTGAEIAGLVTEIDDTDAERLLRTAAAREAEDAAPGADESEEAQFERGLALWRERWLGLRQWFVSGPQHPSQAKLLRARARAAIPALLQVVSALNERRAGRSDRSADFRTLARWFAQAPDEATMHRLWRTAFGLSSARHLTVDSDTLAEREEQPVAPSTPWYDAPPLLISPQLRKTGSYERRGKPNRIVDRSDQRRILAERAARQAEETELARKRLVTHRPTRLSEVGTLDPAEFSLFLSLLGDALAARGPRQRHVSTATSDGTLEIRLTALDKGVAEIHTPAGTFRGPDHVIEIVDLTAAEPEEWSA</sequence>
<accession>A0ABV8C379</accession>
<gene>
    <name evidence="1" type="ORF">ACFOWZ_33885</name>
</gene>
<comment type="caution">
    <text evidence="1">The sequence shown here is derived from an EMBL/GenBank/DDBJ whole genome shotgun (WGS) entry which is preliminary data.</text>
</comment>